<dbReference type="SUPFAM" id="SSF56024">
    <property type="entry name" value="Phospholipase D/nuclease"/>
    <property type="match status" value="1"/>
</dbReference>
<dbReference type="EMBL" id="LNGD01000141">
    <property type="protein sequence ID" value="KYC48337.1"/>
    <property type="molecule type" value="Genomic_DNA"/>
</dbReference>
<organism evidence="2 3">
    <name type="scientific">Candidatus Methanofastidiosum methylothiophilum</name>
    <dbReference type="NCBI Taxonomy" id="1705564"/>
    <lineage>
        <taxon>Archaea</taxon>
        <taxon>Methanobacteriati</taxon>
        <taxon>Methanobacteriota</taxon>
        <taxon>Stenosarchaea group</taxon>
        <taxon>Candidatus Methanofastidiosia</taxon>
        <taxon>Candidatus Methanofastidiosales</taxon>
        <taxon>Candidatus Methanofastidiosaceae</taxon>
        <taxon>Candidatus Methanofastidiosum</taxon>
    </lineage>
</organism>
<dbReference type="PANTHER" id="PTHR21248">
    <property type="entry name" value="CARDIOLIPIN SYNTHASE"/>
    <property type="match status" value="1"/>
</dbReference>
<dbReference type="PROSITE" id="PS50035">
    <property type="entry name" value="PLD"/>
    <property type="match status" value="1"/>
</dbReference>
<evidence type="ECO:0000313" key="3">
    <source>
        <dbReference type="Proteomes" id="UP000075578"/>
    </source>
</evidence>
<dbReference type="CDD" id="cd00138">
    <property type="entry name" value="PLDc_SF"/>
    <property type="match status" value="1"/>
</dbReference>
<feature type="domain" description="PLD phosphodiesterase" evidence="1">
    <location>
        <begin position="90"/>
        <end position="117"/>
    </location>
</feature>
<dbReference type="GO" id="GO:0030572">
    <property type="term" value="F:phosphatidyltransferase activity"/>
    <property type="evidence" value="ECO:0007669"/>
    <property type="project" value="UniProtKB-ARBA"/>
</dbReference>
<dbReference type="InterPro" id="IPR025202">
    <property type="entry name" value="PLD-like_dom"/>
</dbReference>
<protein>
    <recommendedName>
        <fullName evidence="1">PLD phosphodiesterase domain-containing protein</fullName>
    </recommendedName>
</protein>
<evidence type="ECO:0000259" key="1">
    <source>
        <dbReference type="PROSITE" id="PS50035"/>
    </source>
</evidence>
<dbReference type="AlphaFoldDB" id="A0A150ITM2"/>
<dbReference type="InterPro" id="IPR001736">
    <property type="entry name" value="PLipase_D/transphosphatidylase"/>
</dbReference>
<comment type="caution">
    <text evidence="2">The sequence shown here is derived from an EMBL/GenBank/DDBJ whole genome shotgun (WGS) entry which is preliminary data.</text>
</comment>
<proteinExistence type="predicted"/>
<gene>
    <name evidence="2" type="ORF">AMQ74_01608</name>
</gene>
<name>A0A150ITM2_9EURY</name>
<dbReference type="Pfam" id="PF13091">
    <property type="entry name" value="PLDc_2"/>
    <property type="match status" value="1"/>
</dbReference>
<accession>A0A150ITM2</accession>
<dbReference type="Proteomes" id="UP000075578">
    <property type="component" value="Unassembled WGS sequence"/>
</dbReference>
<dbReference type="SMART" id="SM00155">
    <property type="entry name" value="PLDc"/>
    <property type="match status" value="1"/>
</dbReference>
<dbReference type="GO" id="GO:0032049">
    <property type="term" value="P:cardiolipin biosynthetic process"/>
    <property type="evidence" value="ECO:0007669"/>
    <property type="project" value="UniProtKB-ARBA"/>
</dbReference>
<evidence type="ECO:0000313" key="2">
    <source>
        <dbReference type="EMBL" id="KYC48337.1"/>
    </source>
</evidence>
<reference evidence="2 3" key="1">
    <citation type="journal article" date="2016" name="ISME J.">
        <title>Chasing the elusive Euryarchaeota class WSA2: genomes reveal a uniquely fastidious methyl-reducing methanogen.</title>
        <authorList>
            <person name="Nobu M.K."/>
            <person name="Narihiro T."/>
            <person name="Kuroda K."/>
            <person name="Mei R."/>
            <person name="Liu W.T."/>
        </authorList>
    </citation>
    <scope>NUCLEOTIDE SEQUENCE [LARGE SCALE GENOMIC DNA]</scope>
    <source>
        <strain evidence="2">U1lsi0528_Bin089</strain>
    </source>
</reference>
<sequence length="167" mass="19143">MWKPSNTLKLLTKGQLIPQLKESISNAERSIFIVGPWLDAYFIRLIVDSITNKDIEVKFVVRVDDGVIDGKTLSALNLARENLKNFQAKSLENLHSKVILVDDEIFFLGSANWYWYSLNEGVEVVVMGHLGQLTELSFELDKYWNESSPVPGDLITKHTDFKPRYRV</sequence>
<dbReference type="PANTHER" id="PTHR21248:SF22">
    <property type="entry name" value="PHOSPHOLIPASE D"/>
    <property type="match status" value="1"/>
</dbReference>
<dbReference type="Gene3D" id="3.30.870.10">
    <property type="entry name" value="Endonuclease Chain A"/>
    <property type="match status" value="1"/>
</dbReference>